<sequence length="455" mass="49772">MESNGTPSLYLPKLISQRIQDGKMGGSLFQFGRKKDEAVSMPPLFQRLPFLQNPPFFKRSPLLQRTKTIRTLRQWALANVQLVITHISQALQKFLSGKFIAAAALMLRLPFALASLNYAWLKTFLVVLQSGSARESERPLGAVTAVRENKAAADHIKSALANLHDDLKVRRGDTVVVGAAERMKNALETLHEDLATREDHPPNNIKNALETLHEDLATRDGPIVLGGVAERMKNALEMLHEDMATREDRPALAGINTALETLHEDLTARGAPTPLEGAANNIKTALADFHKAKQPGRKSESENPPNNIKTALVSLHEDLADLHNATQGAGDADRSAVVDAKSFLATLHEDLTAGREDRPAVVGVKTALATLHAEREGVRTALAMLHGDLADLQTLKQEQREAAREDVKVLGGGLKGPLANLNMKRMAGERLFCSLLLSSLPFTLPSRLFCVWYLP</sequence>
<accession>A0AAD7A9Q8</accession>
<organism evidence="1 2">
    <name type="scientific">Mycena albidolilacea</name>
    <dbReference type="NCBI Taxonomy" id="1033008"/>
    <lineage>
        <taxon>Eukaryota</taxon>
        <taxon>Fungi</taxon>
        <taxon>Dikarya</taxon>
        <taxon>Basidiomycota</taxon>
        <taxon>Agaricomycotina</taxon>
        <taxon>Agaricomycetes</taxon>
        <taxon>Agaricomycetidae</taxon>
        <taxon>Agaricales</taxon>
        <taxon>Marasmiineae</taxon>
        <taxon>Mycenaceae</taxon>
        <taxon>Mycena</taxon>
    </lineage>
</organism>
<name>A0AAD7A9Q8_9AGAR</name>
<evidence type="ECO:0000313" key="2">
    <source>
        <dbReference type="Proteomes" id="UP001218218"/>
    </source>
</evidence>
<keyword evidence="2" id="KW-1185">Reference proteome</keyword>
<protein>
    <submittedName>
        <fullName evidence="1">Uncharacterized protein</fullName>
    </submittedName>
</protein>
<gene>
    <name evidence="1" type="ORF">DFH08DRAFT_956107</name>
</gene>
<dbReference type="AlphaFoldDB" id="A0AAD7A9Q8"/>
<dbReference type="Proteomes" id="UP001218218">
    <property type="component" value="Unassembled WGS sequence"/>
</dbReference>
<comment type="caution">
    <text evidence="1">The sequence shown here is derived from an EMBL/GenBank/DDBJ whole genome shotgun (WGS) entry which is preliminary data.</text>
</comment>
<proteinExistence type="predicted"/>
<dbReference type="EMBL" id="JARIHO010000011">
    <property type="protein sequence ID" value="KAJ7353011.1"/>
    <property type="molecule type" value="Genomic_DNA"/>
</dbReference>
<reference evidence="1" key="1">
    <citation type="submission" date="2023-03" db="EMBL/GenBank/DDBJ databases">
        <title>Massive genome expansion in bonnet fungi (Mycena s.s.) driven by repeated elements and novel gene families across ecological guilds.</title>
        <authorList>
            <consortium name="Lawrence Berkeley National Laboratory"/>
            <person name="Harder C.B."/>
            <person name="Miyauchi S."/>
            <person name="Viragh M."/>
            <person name="Kuo A."/>
            <person name="Thoen E."/>
            <person name="Andreopoulos B."/>
            <person name="Lu D."/>
            <person name="Skrede I."/>
            <person name="Drula E."/>
            <person name="Henrissat B."/>
            <person name="Morin E."/>
            <person name="Kohler A."/>
            <person name="Barry K."/>
            <person name="LaButti K."/>
            <person name="Morin E."/>
            <person name="Salamov A."/>
            <person name="Lipzen A."/>
            <person name="Mereny Z."/>
            <person name="Hegedus B."/>
            <person name="Baldrian P."/>
            <person name="Stursova M."/>
            <person name="Weitz H."/>
            <person name="Taylor A."/>
            <person name="Grigoriev I.V."/>
            <person name="Nagy L.G."/>
            <person name="Martin F."/>
            <person name="Kauserud H."/>
        </authorList>
    </citation>
    <scope>NUCLEOTIDE SEQUENCE</scope>
    <source>
        <strain evidence="1">CBHHK002</strain>
    </source>
</reference>
<evidence type="ECO:0000313" key="1">
    <source>
        <dbReference type="EMBL" id="KAJ7353011.1"/>
    </source>
</evidence>